<evidence type="ECO:0000313" key="3">
    <source>
        <dbReference type="Proteomes" id="UP001362999"/>
    </source>
</evidence>
<gene>
    <name evidence="2" type="ORF">R3P38DRAFT_2495849</name>
</gene>
<feature type="compositionally biased region" description="Basic and acidic residues" evidence="1">
    <location>
        <begin position="99"/>
        <end position="108"/>
    </location>
</feature>
<dbReference type="AlphaFoldDB" id="A0AAW0E7H6"/>
<feature type="region of interest" description="Disordered" evidence="1">
    <location>
        <begin position="61"/>
        <end position="118"/>
    </location>
</feature>
<name>A0AAW0E7H6_9AGAR</name>
<sequence length="118" mass="13730">MDVLRHITAAFRTTPIRALELEACIPPIEHTLDLVREQYAARLHKLGHRHPVIQRFPSKWRDGELAAAPQPLPPHKRVSRNRRSPPKTTRLQKLAKSTYHPERGEKVRPFQSAPWRKS</sequence>
<organism evidence="2 3">
    <name type="scientific">Favolaschia claudopus</name>
    <dbReference type="NCBI Taxonomy" id="2862362"/>
    <lineage>
        <taxon>Eukaryota</taxon>
        <taxon>Fungi</taxon>
        <taxon>Dikarya</taxon>
        <taxon>Basidiomycota</taxon>
        <taxon>Agaricomycotina</taxon>
        <taxon>Agaricomycetes</taxon>
        <taxon>Agaricomycetidae</taxon>
        <taxon>Agaricales</taxon>
        <taxon>Marasmiineae</taxon>
        <taxon>Mycenaceae</taxon>
        <taxon>Favolaschia</taxon>
    </lineage>
</organism>
<evidence type="ECO:0000256" key="1">
    <source>
        <dbReference type="SAM" id="MobiDB-lite"/>
    </source>
</evidence>
<reference evidence="2 3" key="1">
    <citation type="journal article" date="2024" name="J Genomics">
        <title>Draft genome sequencing and assembly of Favolaschia claudopus CIRM-BRFM 2984 isolated from oak limbs.</title>
        <authorList>
            <person name="Navarro D."/>
            <person name="Drula E."/>
            <person name="Chaduli D."/>
            <person name="Cazenave R."/>
            <person name="Ahrendt S."/>
            <person name="Wang J."/>
            <person name="Lipzen A."/>
            <person name="Daum C."/>
            <person name="Barry K."/>
            <person name="Grigoriev I.V."/>
            <person name="Favel A."/>
            <person name="Rosso M.N."/>
            <person name="Martin F."/>
        </authorList>
    </citation>
    <scope>NUCLEOTIDE SEQUENCE [LARGE SCALE GENOMIC DNA]</scope>
    <source>
        <strain evidence="2 3">CIRM-BRFM 2984</strain>
    </source>
</reference>
<protein>
    <submittedName>
        <fullName evidence="2">Uncharacterized protein</fullName>
    </submittedName>
</protein>
<comment type="caution">
    <text evidence="2">The sequence shown here is derived from an EMBL/GenBank/DDBJ whole genome shotgun (WGS) entry which is preliminary data.</text>
</comment>
<keyword evidence="3" id="KW-1185">Reference proteome</keyword>
<evidence type="ECO:0000313" key="2">
    <source>
        <dbReference type="EMBL" id="KAK7059484.1"/>
    </source>
</evidence>
<dbReference type="Proteomes" id="UP001362999">
    <property type="component" value="Unassembled WGS sequence"/>
</dbReference>
<dbReference type="EMBL" id="JAWWNJ010000003">
    <property type="protein sequence ID" value="KAK7059484.1"/>
    <property type="molecule type" value="Genomic_DNA"/>
</dbReference>
<accession>A0AAW0E7H6</accession>
<feature type="compositionally biased region" description="Basic residues" evidence="1">
    <location>
        <begin position="74"/>
        <end position="85"/>
    </location>
</feature>
<proteinExistence type="predicted"/>